<feature type="region of interest" description="Disordered" evidence="1">
    <location>
        <begin position="83"/>
        <end position="176"/>
    </location>
</feature>
<organism evidence="2 3">
    <name type="scientific">Phytophthora fragariae</name>
    <dbReference type="NCBI Taxonomy" id="53985"/>
    <lineage>
        <taxon>Eukaryota</taxon>
        <taxon>Sar</taxon>
        <taxon>Stramenopiles</taxon>
        <taxon>Oomycota</taxon>
        <taxon>Peronosporomycetes</taxon>
        <taxon>Peronosporales</taxon>
        <taxon>Peronosporaceae</taxon>
        <taxon>Phytophthora</taxon>
    </lineage>
</organism>
<dbReference type="Proteomes" id="UP000488956">
    <property type="component" value="Unassembled WGS sequence"/>
</dbReference>
<comment type="caution">
    <text evidence="2">The sequence shown here is derived from an EMBL/GenBank/DDBJ whole genome shotgun (WGS) entry which is preliminary data.</text>
</comment>
<gene>
    <name evidence="2" type="ORF">PF010_g5897</name>
</gene>
<evidence type="ECO:0000313" key="2">
    <source>
        <dbReference type="EMBL" id="KAE9124747.1"/>
    </source>
</evidence>
<accession>A0A6G0LMK4</accession>
<evidence type="ECO:0000256" key="1">
    <source>
        <dbReference type="SAM" id="MobiDB-lite"/>
    </source>
</evidence>
<feature type="compositionally biased region" description="Polar residues" evidence="1">
    <location>
        <begin position="167"/>
        <end position="176"/>
    </location>
</feature>
<dbReference type="EMBL" id="QXFX01000227">
    <property type="protein sequence ID" value="KAE9124747.1"/>
    <property type="molecule type" value="Genomic_DNA"/>
</dbReference>
<dbReference type="AlphaFoldDB" id="A0A6G0LMK4"/>
<proteinExistence type="predicted"/>
<protein>
    <submittedName>
        <fullName evidence="2">Uncharacterized protein</fullName>
    </submittedName>
</protein>
<sequence length="176" mass="18596">MPKKGKTKVDEEVAQLANLLRNEHGEDGILVSQCEFWTALRARLSENDAAVGLEALGDLAMTILSSDDNASLAGKVLLLPPPDEMGVGTTPSHPLFSPEAESPHASSKRLAPQYTAMVPTPPIPLPKPSATSSDIEEPHSGFTEDAPVLEDTPPAPKNGPRSAGFSWPNQSGVVEL</sequence>
<name>A0A6G0LMK4_9STRA</name>
<reference evidence="2 3" key="1">
    <citation type="submission" date="2018-09" db="EMBL/GenBank/DDBJ databases">
        <title>Genomic investigation of the strawberry pathogen Phytophthora fragariae indicates pathogenicity is determined by transcriptional variation in three key races.</title>
        <authorList>
            <person name="Adams T.M."/>
            <person name="Armitage A.D."/>
            <person name="Sobczyk M.K."/>
            <person name="Bates H.J."/>
            <person name="Dunwell J.M."/>
            <person name="Nellist C.F."/>
            <person name="Harrison R.J."/>
        </authorList>
    </citation>
    <scope>NUCLEOTIDE SEQUENCE [LARGE SCALE GENOMIC DNA]</scope>
    <source>
        <strain evidence="2 3">ONT-3</strain>
    </source>
</reference>
<evidence type="ECO:0000313" key="3">
    <source>
        <dbReference type="Proteomes" id="UP000488956"/>
    </source>
</evidence>